<dbReference type="AlphaFoldDB" id="A0A161WRY8"/>
<organism evidence="2 3">
    <name type="scientific">Nocardia terpenica</name>
    <dbReference type="NCBI Taxonomy" id="455432"/>
    <lineage>
        <taxon>Bacteria</taxon>
        <taxon>Bacillati</taxon>
        <taxon>Actinomycetota</taxon>
        <taxon>Actinomycetes</taxon>
        <taxon>Mycobacteriales</taxon>
        <taxon>Nocardiaceae</taxon>
        <taxon>Nocardia</taxon>
    </lineage>
</organism>
<evidence type="ECO:0000256" key="1">
    <source>
        <dbReference type="SAM" id="Phobius"/>
    </source>
</evidence>
<feature type="transmembrane region" description="Helical" evidence="1">
    <location>
        <begin position="20"/>
        <end position="39"/>
    </location>
</feature>
<keyword evidence="1" id="KW-0812">Transmembrane</keyword>
<name>A0A161WRY8_9NOCA</name>
<keyword evidence="3" id="KW-1185">Reference proteome</keyword>
<accession>A0A161WRY8</accession>
<gene>
    <name evidence="2" type="ORF">AWN90_00085</name>
</gene>
<sequence>MNTNEFEPTVVVRDLHGVNASVLGIFATAAVGVAVVLAFGSHSGLDPVHPVAAVSKPTPVAETSTAPTTSGCWMFCNEPSLPPVQDSRGCRLFCELGTAQGRSEWP</sequence>
<evidence type="ECO:0000313" key="2">
    <source>
        <dbReference type="EMBL" id="KZM76165.1"/>
    </source>
</evidence>
<comment type="caution">
    <text evidence="2">The sequence shown here is derived from an EMBL/GenBank/DDBJ whole genome shotgun (WGS) entry which is preliminary data.</text>
</comment>
<dbReference type="EMBL" id="LWGR01000001">
    <property type="protein sequence ID" value="KZM76165.1"/>
    <property type="molecule type" value="Genomic_DNA"/>
</dbReference>
<protein>
    <submittedName>
        <fullName evidence="2">Uncharacterized protein</fullName>
    </submittedName>
</protein>
<keyword evidence="1" id="KW-0472">Membrane</keyword>
<dbReference type="Proteomes" id="UP000076512">
    <property type="component" value="Unassembled WGS sequence"/>
</dbReference>
<proteinExistence type="predicted"/>
<dbReference type="STRING" id="455432.AWN90_00085"/>
<reference evidence="2 3" key="1">
    <citation type="submission" date="2016-04" db="EMBL/GenBank/DDBJ databases">
        <authorList>
            <person name="Evans L.H."/>
            <person name="Alamgir A."/>
            <person name="Owens N."/>
            <person name="Weber N.D."/>
            <person name="Virtaneva K."/>
            <person name="Barbian K."/>
            <person name="Babar A."/>
            <person name="Rosenke K."/>
        </authorList>
    </citation>
    <scope>NUCLEOTIDE SEQUENCE [LARGE SCALE GENOMIC DNA]</scope>
    <source>
        <strain evidence="2 3">IFM 0406</strain>
    </source>
</reference>
<keyword evidence="1" id="KW-1133">Transmembrane helix</keyword>
<evidence type="ECO:0000313" key="3">
    <source>
        <dbReference type="Proteomes" id="UP000076512"/>
    </source>
</evidence>